<dbReference type="STRING" id="1388748.GCA_000463155_02419"/>
<dbReference type="InterPro" id="IPR017738">
    <property type="entry name" value="T6SS-assoc_VCA0118"/>
</dbReference>
<comment type="caution">
    <text evidence="1">The sequence shown here is derived from an EMBL/GenBank/DDBJ whole genome shotgun (WGS) entry which is preliminary data.</text>
</comment>
<gene>
    <name evidence="1" type="ORF">C7G83_07205</name>
</gene>
<sequence>MPEAGGAVMSLFTLLPLLFTPFGPAPLEKSVQQCQKEQSAELRLACYDALGRVTATAAAPTQNETGWRLDEDAMSGDMTLTRQAVPGAAFSVACLNTITHIRVRMTLPWEGESVTATTDGVPASGNWFVRDKGRLLEFGRGLPAIDELKRWSGQHELVLASASGREVRIPLTGMGEALKPLRQQCRW</sequence>
<dbReference type="Proteomes" id="UP000240212">
    <property type="component" value="Unassembled WGS sequence"/>
</dbReference>
<protein>
    <submittedName>
        <fullName evidence="1">Type VI secretion system-associated protein TagO</fullName>
    </submittedName>
</protein>
<keyword evidence="2" id="KW-1185">Reference proteome</keyword>
<accession>A0A2P8VKI6</accession>
<organism evidence="1 2">
    <name type="scientific">Siccibacter turicensis</name>
    <dbReference type="NCBI Taxonomy" id="357233"/>
    <lineage>
        <taxon>Bacteria</taxon>
        <taxon>Pseudomonadati</taxon>
        <taxon>Pseudomonadota</taxon>
        <taxon>Gammaproteobacteria</taxon>
        <taxon>Enterobacterales</taxon>
        <taxon>Enterobacteriaceae</taxon>
        <taxon>Siccibacter</taxon>
    </lineage>
</organism>
<reference evidence="1 2" key="1">
    <citation type="submission" date="2018-03" db="EMBL/GenBank/DDBJ databases">
        <title>Draft genome sequence of the first documented clinical Siccibacter turicensis isolate in Austria.</title>
        <authorList>
            <person name="Lepuschitz S."/>
            <person name="Pekard-Amenitsch S."/>
            <person name="Haunold R."/>
            <person name="Schill S."/>
            <person name="Mach R."/>
            <person name="Allerberger F."/>
            <person name="Ruppitsch W."/>
            <person name="Forsythe S.J."/>
        </authorList>
    </citation>
    <scope>NUCLEOTIDE SEQUENCE [LARGE SCALE GENOMIC DNA]</scope>
    <source>
        <strain evidence="1 2">6100069499-17</strain>
    </source>
</reference>
<proteinExistence type="predicted"/>
<name>A0A2P8VKI6_9ENTR</name>
<dbReference type="AlphaFoldDB" id="A0A2P8VKI6"/>
<dbReference type="OrthoDB" id="7831428at2"/>
<evidence type="ECO:0000313" key="1">
    <source>
        <dbReference type="EMBL" id="PSN07970.1"/>
    </source>
</evidence>
<dbReference type="Pfam" id="PF11319">
    <property type="entry name" value="VasI"/>
    <property type="match status" value="1"/>
</dbReference>
<evidence type="ECO:0000313" key="2">
    <source>
        <dbReference type="Proteomes" id="UP000240212"/>
    </source>
</evidence>
<dbReference type="EMBL" id="PYEP01000003">
    <property type="protein sequence ID" value="PSN07970.1"/>
    <property type="molecule type" value="Genomic_DNA"/>
</dbReference>